<dbReference type="KEGG" id="kpin:30174715"/>
<protein>
    <submittedName>
        <fullName evidence="2">Uncharacterized protein</fullName>
    </submittedName>
</protein>
<evidence type="ECO:0000256" key="1">
    <source>
        <dbReference type="SAM" id="MobiDB-lite"/>
    </source>
</evidence>
<dbReference type="AlphaFoldDB" id="A0A1B9HW01"/>
<accession>A0A1B9HW01</accession>
<gene>
    <name evidence="2" type="ORF">I206_06346</name>
    <name evidence="3" type="ORF">I206_101686</name>
</gene>
<name>A0A1B9HW01_9TREE</name>
<reference evidence="2" key="1">
    <citation type="submission" date="2013-07" db="EMBL/GenBank/DDBJ databases">
        <title>The Genome Sequence of Cryptococcus pinus CBS10737.</title>
        <authorList>
            <consortium name="The Broad Institute Genome Sequencing Platform"/>
            <person name="Cuomo C."/>
            <person name="Litvintseva A."/>
            <person name="Chen Y."/>
            <person name="Heitman J."/>
            <person name="Sun S."/>
            <person name="Springer D."/>
            <person name="Dromer F."/>
            <person name="Young S.K."/>
            <person name="Zeng Q."/>
            <person name="Gargeya S."/>
            <person name="Fitzgerald M."/>
            <person name="Abouelleil A."/>
            <person name="Alvarado L."/>
            <person name="Berlin A.M."/>
            <person name="Chapman S.B."/>
            <person name="Dewar J."/>
            <person name="Goldberg J."/>
            <person name="Griggs A."/>
            <person name="Gujja S."/>
            <person name="Hansen M."/>
            <person name="Howarth C."/>
            <person name="Imamovic A."/>
            <person name="Larimer J."/>
            <person name="McCowan C."/>
            <person name="Murphy C."/>
            <person name="Pearson M."/>
            <person name="Priest M."/>
            <person name="Roberts A."/>
            <person name="Saif S."/>
            <person name="Shea T."/>
            <person name="Sykes S."/>
            <person name="Wortman J."/>
            <person name="Nusbaum C."/>
            <person name="Birren B."/>
        </authorList>
    </citation>
    <scope>NUCLEOTIDE SEQUENCE [LARGE SCALE GENOMIC DNA]</scope>
    <source>
        <strain evidence="2">CBS 10737</strain>
    </source>
</reference>
<keyword evidence="4" id="KW-1185">Reference proteome</keyword>
<dbReference type="GeneID" id="30174715"/>
<proteinExistence type="predicted"/>
<evidence type="ECO:0000313" key="4">
    <source>
        <dbReference type="Proteomes" id="UP000094020"/>
    </source>
</evidence>
<reference evidence="3" key="2">
    <citation type="submission" date="2013-07" db="EMBL/GenBank/DDBJ databases">
        <authorList>
            <consortium name="The Broad Institute Genome Sequencing Platform"/>
            <person name="Cuomo C."/>
            <person name="Litvintseva A."/>
            <person name="Chen Y."/>
            <person name="Heitman J."/>
            <person name="Sun S."/>
            <person name="Springer D."/>
            <person name="Dromer F."/>
            <person name="Young S.K."/>
            <person name="Zeng Q."/>
            <person name="Gargeya S."/>
            <person name="Fitzgerald M."/>
            <person name="Abouelleil A."/>
            <person name="Alvarado L."/>
            <person name="Berlin A.M."/>
            <person name="Chapman S.B."/>
            <person name="Dewar J."/>
            <person name="Goldberg J."/>
            <person name="Griggs A."/>
            <person name="Gujja S."/>
            <person name="Hansen M."/>
            <person name="Howarth C."/>
            <person name="Imamovic A."/>
            <person name="Larimer J."/>
            <person name="McCowan C."/>
            <person name="Murphy C."/>
            <person name="Pearson M."/>
            <person name="Priest M."/>
            <person name="Roberts A."/>
            <person name="Saif S."/>
            <person name="Shea T."/>
            <person name="Sykes S."/>
            <person name="Wortman J."/>
            <person name="Nusbaum C."/>
            <person name="Birren B."/>
        </authorList>
    </citation>
    <scope>NUCLEOTIDE SEQUENCE</scope>
    <source>
        <strain evidence="3">CBS 10737</strain>
    </source>
</reference>
<reference evidence="3" key="4">
    <citation type="submission" date="2024-02" db="EMBL/GenBank/DDBJ databases">
        <title>Comparative genomics of Cryptococcus and Kwoniella reveals pathogenesis evolution and contrasting modes of karyotype evolution via chromosome fusion or intercentromeric recombination.</title>
        <authorList>
            <person name="Coelho M.A."/>
            <person name="David-Palma M."/>
            <person name="Shea T."/>
            <person name="Bowers K."/>
            <person name="McGinley-Smith S."/>
            <person name="Mohammad A.W."/>
            <person name="Gnirke A."/>
            <person name="Yurkov A.M."/>
            <person name="Nowrousian M."/>
            <person name="Sun S."/>
            <person name="Cuomo C.A."/>
            <person name="Heitman J."/>
        </authorList>
    </citation>
    <scope>NUCLEOTIDE SEQUENCE</scope>
    <source>
        <strain evidence="3">CBS 10737</strain>
    </source>
</reference>
<dbReference type="Proteomes" id="UP000094020">
    <property type="component" value="Chromosome 2"/>
</dbReference>
<sequence length="565" mass="65853">MFSSQDQQKFTINPPIISTSSYIPYKPYQSIKTNEINERNLNDSFNYNNDITGSSKNTISGLNYLTNKNNNQLNRNHYNKLFNLSLTLIDGIDKFDNELSKEQNEFLNKIKKSNQIYICRFRNSSKNHHHHHQQYGNSCNAKLGNYENLLKHVDMHLRNTYLTYQYDTNHLYHCQWGTCRYYSNSIRELQEHYLNEHLKIELKCIFKGCKEKLLKTSLIGYENSYSNFENLNLSLLSHIEDERKHPKRLFNENLLSLRSNLQIKLIPKKPTFIDSNLELPPYMITIPPILSKSFSIKIPSSPSPSPSPSPDPISLPQTHSIPILAKRFIKQQEYDNFSFQNSCSSSSSSSSSSKLKSRFNEKENQIKISKMMKIILPNRNEEIPFWPLCGESISFESTGTFSGSIFPSTILLSSNEENENNNDKEKDKFGNFIIPCSDEFKKLKLSIRKKGLNKNDKLCLGKPKLGVGIYICNDNNNNEKKKLKRKRIENEINEINQIDIKILNNQKVIENSTLNSINENKRFHPDQIRNSAIQYAIRKTKRSIGFEMWKEVINFENEGKYFEEL</sequence>
<feature type="region of interest" description="Disordered" evidence="1">
    <location>
        <begin position="339"/>
        <end position="358"/>
    </location>
</feature>
<evidence type="ECO:0000313" key="3">
    <source>
        <dbReference type="EMBL" id="WWC67774.1"/>
    </source>
</evidence>
<dbReference type="RefSeq" id="XP_019008664.1">
    <property type="nucleotide sequence ID" value="XM_019158051.1"/>
</dbReference>
<dbReference type="OrthoDB" id="2565349at2759"/>
<organism evidence="2">
    <name type="scientific">Kwoniella pini CBS 10737</name>
    <dbReference type="NCBI Taxonomy" id="1296096"/>
    <lineage>
        <taxon>Eukaryota</taxon>
        <taxon>Fungi</taxon>
        <taxon>Dikarya</taxon>
        <taxon>Basidiomycota</taxon>
        <taxon>Agaricomycotina</taxon>
        <taxon>Tremellomycetes</taxon>
        <taxon>Tremellales</taxon>
        <taxon>Cryptococcaceae</taxon>
        <taxon>Kwoniella</taxon>
    </lineage>
</organism>
<evidence type="ECO:0000313" key="2">
    <source>
        <dbReference type="EMBL" id="OCF47445.1"/>
    </source>
</evidence>
<dbReference type="EMBL" id="CP144520">
    <property type="protein sequence ID" value="WWC67774.1"/>
    <property type="molecule type" value="Genomic_DNA"/>
</dbReference>
<feature type="compositionally biased region" description="Low complexity" evidence="1">
    <location>
        <begin position="342"/>
        <end position="353"/>
    </location>
</feature>
<reference evidence="2" key="3">
    <citation type="submission" date="2016-07" db="EMBL/GenBank/DDBJ databases">
        <title>Evolution of pathogenesis and genome organization in the Tremellales.</title>
        <authorList>
            <person name="Cuomo C."/>
            <person name="Litvintseva A."/>
            <person name="Heitman J."/>
            <person name="Chen Y."/>
            <person name="Sun S."/>
            <person name="Springer D."/>
            <person name="Dromer F."/>
            <person name="Young S."/>
            <person name="Zeng Q."/>
            <person name="Chapman S."/>
            <person name="Gujja S."/>
            <person name="Saif S."/>
            <person name="Birren B."/>
        </authorList>
    </citation>
    <scope>NUCLEOTIDE SEQUENCE</scope>
    <source>
        <strain evidence="2">CBS 10737</strain>
    </source>
</reference>
<dbReference type="EMBL" id="KV700116">
    <property type="protein sequence ID" value="OCF47445.1"/>
    <property type="molecule type" value="Genomic_DNA"/>
</dbReference>